<proteinExistence type="predicted"/>
<organism evidence="2 3">
    <name type="scientific">Gracilibacillus orientalis</name>
    <dbReference type="NCBI Taxonomy" id="334253"/>
    <lineage>
        <taxon>Bacteria</taxon>
        <taxon>Bacillati</taxon>
        <taxon>Bacillota</taxon>
        <taxon>Bacilli</taxon>
        <taxon>Bacillales</taxon>
        <taxon>Bacillaceae</taxon>
        <taxon>Gracilibacillus</taxon>
    </lineage>
</organism>
<keyword evidence="1" id="KW-1133">Transmembrane helix</keyword>
<feature type="transmembrane region" description="Helical" evidence="1">
    <location>
        <begin position="36"/>
        <end position="55"/>
    </location>
</feature>
<dbReference type="RefSeq" id="WP_091484263.1">
    <property type="nucleotide sequence ID" value="NZ_FOTR01000007.1"/>
</dbReference>
<protein>
    <submittedName>
        <fullName evidence="2">YtpI-like protein</fullName>
    </submittedName>
</protein>
<feature type="transmembrane region" description="Helical" evidence="1">
    <location>
        <begin position="61"/>
        <end position="81"/>
    </location>
</feature>
<sequence length="99" mass="11629">MVIFPIMIVLSFIVYIYYKVMIMRDHDPLTQEIKNAKARIALGIFISVFGINQYLFYQTQLALFITLVFLFFGIVQGYGGIKRLTHYRGEYHKRAQANQ</sequence>
<reference evidence="3" key="1">
    <citation type="submission" date="2016-10" db="EMBL/GenBank/DDBJ databases">
        <authorList>
            <person name="Varghese N."/>
            <person name="Submissions S."/>
        </authorList>
    </citation>
    <scope>NUCLEOTIDE SEQUENCE [LARGE SCALE GENOMIC DNA]</scope>
    <source>
        <strain evidence="3">CGMCC 1.4250</strain>
    </source>
</reference>
<keyword evidence="3" id="KW-1185">Reference proteome</keyword>
<dbReference type="OrthoDB" id="2453019at2"/>
<evidence type="ECO:0000313" key="3">
    <source>
        <dbReference type="Proteomes" id="UP000198565"/>
    </source>
</evidence>
<dbReference type="Proteomes" id="UP000198565">
    <property type="component" value="Unassembled WGS sequence"/>
</dbReference>
<evidence type="ECO:0000313" key="2">
    <source>
        <dbReference type="EMBL" id="SFM08275.1"/>
    </source>
</evidence>
<keyword evidence="1" id="KW-0812">Transmembrane</keyword>
<keyword evidence="1" id="KW-0472">Membrane</keyword>
<name>A0A1I4MYV8_9BACI</name>
<dbReference type="InterPro" id="IPR025618">
    <property type="entry name" value="YtpI"/>
</dbReference>
<dbReference type="AlphaFoldDB" id="A0A1I4MYV8"/>
<feature type="transmembrane region" description="Helical" evidence="1">
    <location>
        <begin position="6"/>
        <end position="24"/>
    </location>
</feature>
<evidence type="ECO:0000256" key="1">
    <source>
        <dbReference type="SAM" id="Phobius"/>
    </source>
</evidence>
<accession>A0A1I4MYV8</accession>
<gene>
    <name evidence="2" type="ORF">SAMN04487943_107193</name>
</gene>
<dbReference type="Pfam" id="PF14007">
    <property type="entry name" value="YtpI"/>
    <property type="match status" value="1"/>
</dbReference>
<dbReference type="EMBL" id="FOTR01000007">
    <property type="protein sequence ID" value="SFM08275.1"/>
    <property type="molecule type" value="Genomic_DNA"/>
</dbReference>